<comment type="cofactor">
    <cofactor evidence="1">
        <name>Mn(2+)</name>
        <dbReference type="ChEBI" id="CHEBI:29035"/>
    </cofactor>
</comment>
<dbReference type="PANTHER" id="PTHR45668">
    <property type="entry name" value="SERINE/THREONINE-PROTEIN PHOSPHATASE 5-RELATED"/>
    <property type="match status" value="1"/>
</dbReference>
<dbReference type="Proteomes" id="UP000037510">
    <property type="component" value="Unassembled WGS sequence"/>
</dbReference>
<dbReference type="GO" id="GO:0046872">
    <property type="term" value="F:metal ion binding"/>
    <property type="evidence" value="ECO:0007669"/>
    <property type="project" value="UniProtKB-KW"/>
</dbReference>
<evidence type="ECO:0000313" key="5">
    <source>
        <dbReference type="EMBL" id="KOB64460.1"/>
    </source>
</evidence>
<dbReference type="AlphaFoldDB" id="A0A0L7KMW7"/>
<proteinExistence type="predicted"/>
<dbReference type="InterPro" id="IPR004843">
    <property type="entry name" value="Calcineurin-like_PHP"/>
</dbReference>
<sequence length="94" mass="10468">MCELLWSDPQHMSGRAPSKRGVGCQFGPDVTAAFLAKNKLDYIIRSHELLWSDPQHMSGRAPSKRGVGCQFGPDVTAAFLAKHMLDYIIRSHEV</sequence>
<reference evidence="5 6" key="1">
    <citation type="journal article" date="2015" name="Genome Biol. Evol.">
        <title>The genome of winter moth (Operophtera brumata) provides a genomic perspective on sexual dimorphism and phenology.</title>
        <authorList>
            <person name="Derks M.F."/>
            <person name="Smit S."/>
            <person name="Salis L."/>
            <person name="Schijlen E."/>
            <person name="Bossers A."/>
            <person name="Mateman C."/>
            <person name="Pijl A.S."/>
            <person name="de Ridder D."/>
            <person name="Groenen M.A."/>
            <person name="Visser M.E."/>
            <person name="Megens H.J."/>
        </authorList>
    </citation>
    <scope>NUCLEOTIDE SEQUENCE [LARGE SCALE GENOMIC DNA]</scope>
    <source>
        <strain evidence="5">WM2013NL</strain>
        <tissue evidence="5">Head and thorax</tissue>
    </source>
</reference>
<dbReference type="Pfam" id="PF00149">
    <property type="entry name" value="Metallophos"/>
    <property type="match status" value="1"/>
</dbReference>
<organism evidence="5 6">
    <name type="scientific">Operophtera brumata</name>
    <name type="common">Winter moth</name>
    <name type="synonym">Phalaena brumata</name>
    <dbReference type="NCBI Taxonomy" id="104452"/>
    <lineage>
        <taxon>Eukaryota</taxon>
        <taxon>Metazoa</taxon>
        <taxon>Ecdysozoa</taxon>
        <taxon>Arthropoda</taxon>
        <taxon>Hexapoda</taxon>
        <taxon>Insecta</taxon>
        <taxon>Pterygota</taxon>
        <taxon>Neoptera</taxon>
        <taxon>Endopterygota</taxon>
        <taxon>Lepidoptera</taxon>
        <taxon>Glossata</taxon>
        <taxon>Ditrysia</taxon>
        <taxon>Geometroidea</taxon>
        <taxon>Geometridae</taxon>
        <taxon>Larentiinae</taxon>
        <taxon>Operophtera</taxon>
    </lineage>
</organism>
<evidence type="ECO:0000313" key="6">
    <source>
        <dbReference type="Proteomes" id="UP000037510"/>
    </source>
</evidence>
<name>A0A0L7KMW7_OPEBR</name>
<dbReference type="InterPro" id="IPR051134">
    <property type="entry name" value="PPP_phosphatase"/>
</dbReference>
<accession>A0A0L7KMW7</accession>
<evidence type="ECO:0000256" key="1">
    <source>
        <dbReference type="ARBA" id="ARBA00001936"/>
    </source>
</evidence>
<keyword evidence="2" id="KW-0479">Metal-binding</keyword>
<dbReference type="InterPro" id="IPR029052">
    <property type="entry name" value="Metallo-depent_PP-like"/>
</dbReference>
<feature type="domain" description="Calcineurin-like phosphoesterase" evidence="4">
    <location>
        <begin position="4"/>
        <end position="48"/>
    </location>
</feature>
<protein>
    <submittedName>
        <fullName evidence="5">Protein phosphatase 5</fullName>
    </submittedName>
</protein>
<keyword evidence="6" id="KW-1185">Reference proteome</keyword>
<gene>
    <name evidence="5" type="ORF">OBRU01_24225</name>
</gene>
<keyword evidence="3" id="KW-0464">Manganese</keyword>
<dbReference type="SUPFAM" id="SSF56300">
    <property type="entry name" value="Metallo-dependent phosphatases"/>
    <property type="match status" value="2"/>
</dbReference>
<evidence type="ECO:0000256" key="2">
    <source>
        <dbReference type="ARBA" id="ARBA00022723"/>
    </source>
</evidence>
<dbReference type="EMBL" id="JTDY01008650">
    <property type="protein sequence ID" value="KOB64460.1"/>
    <property type="molecule type" value="Genomic_DNA"/>
</dbReference>
<dbReference type="GO" id="GO:0016787">
    <property type="term" value="F:hydrolase activity"/>
    <property type="evidence" value="ECO:0007669"/>
    <property type="project" value="InterPro"/>
</dbReference>
<dbReference type="Gene3D" id="3.60.21.10">
    <property type="match status" value="2"/>
</dbReference>
<dbReference type="STRING" id="104452.A0A0L7KMW7"/>
<dbReference type="PANTHER" id="PTHR45668:SF5">
    <property type="entry name" value="SERINE_THREONINE-PROTEIN PHOSPHATASE 5"/>
    <property type="match status" value="1"/>
</dbReference>
<evidence type="ECO:0000259" key="4">
    <source>
        <dbReference type="Pfam" id="PF00149"/>
    </source>
</evidence>
<evidence type="ECO:0000256" key="3">
    <source>
        <dbReference type="ARBA" id="ARBA00023211"/>
    </source>
</evidence>
<comment type="caution">
    <text evidence="5">The sequence shown here is derived from an EMBL/GenBank/DDBJ whole genome shotgun (WGS) entry which is preliminary data.</text>
</comment>